<keyword evidence="1" id="KW-0805">Transcription regulation</keyword>
<keyword evidence="2" id="KW-0804">Transcription</keyword>
<dbReference type="STRING" id="1514971.AUR64_13890"/>
<evidence type="ECO:0000256" key="2">
    <source>
        <dbReference type="ARBA" id="ARBA00023163"/>
    </source>
</evidence>
<dbReference type="PANTHER" id="PTHR34236:SF1">
    <property type="entry name" value="DIMETHYL SULFOXIDE REDUCTASE TRANSCRIPTIONAL ACTIVATOR"/>
    <property type="match status" value="1"/>
</dbReference>
<evidence type="ECO:0000259" key="4">
    <source>
        <dbReference type="Pfam" id="PF15915"/>
    </source>
</evidence>
<accession>A0A0W1R727</accession>
<dbReference type="InterPro" id="IPR031803">
    <property type="entry name" value="BAT_GAF/HTH-assoc"/>
</dbReference>
<dbReference type="Pfam" id="PF04967">
    <property type="entry name" value="HTH_10"/>
    <property type="match status" value="1"/>
</dbReference>
<evidence type="ECO:0000256" key="1">
    <source>
        <dbReference type="ARBA" id="ARBA00023015"/>
    </source>
</evidence>
<dbReference type="OrthoDB" id="156233at2157"/>
<reference evidence="5 6" key="1">
    <citation type="submission" date="2015-12" db="EMBL/GenBank/DDBJ databases">
        <title>Haloprofundus marisrubri gen. nov., sp. nov., an extremely halophilic archaeon isolated from the Discovery deep brine-seawater interface in the Red Sea.</title>
        <authorList>
            <person name="Zhang G."/>
            <person name="Stingl U."/>
            <person name="Rashid M."/>
        </authorList>
    </citation>
    <scope>NUCLEOTIDE SEQUENCE [LARGE SCALE GENOMIC DNA]</scope>
    <source>
        <strain evidence="5 6">SB9</strain>
    </source>
</reference>
<dbReference type="AlphaFoldDB" id="A0A0W1R727"/>
<evidence type="ECO:0008006" key="7">
    <source>
        <dbReference type="Google" id="ProtNLM"/>
    </source>
</evidence>
<dbReference type="PANTHER" id="PTHR34236">
    <property type="entry name" value="DIMETHYL SULFOXIDE REDUCTASE TRANSCRIPTIONAL ACTIVATOR"/>
    <property type="match status" value="1"/>
</dbReference>
<evidence type="ECO:0000313" key="5">
    <source>
        <dbReference type="EMBL" id="KTG08898.1"/>
    </source>
</evidence>
<sequence length="221" mass="24360">MSFVVTFAVPPHSFVLQEALADVPGATVEFDRQVPSNLPYPFVWVSNVEFEAFEDAADSDASVGDLVRLDGDGDADVALYGVRWTTKDPTVVDGLKAGRSALLSAEWSDDAWSLVVRFDSRDSLAAFRQYCNSHELDFELDSIAEDRQPKAAQYDLSTRQYDALSVAFEMGYFNIPRDTTLGEVADQFGISTHAASERLRRGQTNLIAKTLCAGQSDDESR</sequence>
<dbReference type="EMBL" id="LOPU01000029">
    <property type="protein sequence ID" value="KTG08898.1"/>
    <property type="molecule type" value="Genomic_DNA"/>
</dbReference>
<evidence type="ECO:0000259" key="3">
    <source>
        <dbReference type="Pfam" id="PF04967"/>
    </source>
</evidence>
<dbReference type="Pfam" id="PF15915">
    <property type="entry name" value="BAT"/>
    <property type="match status" value="1"/>
</dbReference>
<feature type="domain" description="Bacterioopsin transcriptional activator GAF and HTH associated" evidence="4">
    <location>
        <begin position="5"/>
        <end position="151"/>
    </location>
</feature>
<evidence type="ECO:0000313" key="6">
    <source>
        <dbReference type="Proteomes" id="UP000054387"/>
    </source>
</evidence>
<dbReference type="Proteomes" id="UP000054387">
    <property type="component" value="Unassembled WGS sequence"/>
</dbReference>
<protein>
    <recommendedName>
        <fullName evidence="7">Bacterio-opsin activator</fullName>
    </recommendedName>
</protein>
<dbReference type="InterPro" id="IPR007050">
    <property type="entry name" value="HTH_bacterioopsin"/>
</dbReference>
<proteinExistence type="predicted"/>
<comment type="caution">
    <text evidence="5">The sequence shown here is derived from an EMBL/GenBank/DDBJ whole genome shotgun (WGS) entry which is preliminary data.</text>
</comment>
<organism evidence="5 6">
    <name type="scientific">Haloprofundus marisrubri</name>
    <dbReference type="NCBI Taxonomy" id="1514971"/>
    <lineage>
        <taxon>Archaea</taxon>
        <taxon>Methanobacteriati</taxon>
        <taxon>Methanobacteriota</taxon>
        <taxon>Stenosarchaea group</taxon>
        <taxon>Halobacteria</taxon>
        <taxon>Halobacteriales</taxon>
        <taxon>Haloferacaceae</taxon>
        <taxon>Haloprofundus</taxon>
    </lineage>
</organism>
<name>A0A0W1R727_9EURY</name>
<feature type="domain" description="HTH bat-type" evidence="3">
    <location>
        <begin position="156"/>
        <end position="207"/>
    </location>
</feature>
<gene>
    <name evidence="5" type="ORF">AUR64_13890</name>
</gene>
<keyword evidence="6" id="KW-1185">Reference proteome</keyword>
<dbReference type="RefSeq" id="WP_058582051.1">
    <property type="nucleotide sequence ID" value="NZ_LOPU01000029.1"/>
</dbReference>